<evidence type="ECO:0000256" key="4">
    <source>
        <dbReference type="ARBA" id="ARBA00023163"/>
    </source>
</evidence>
<dbReference type="SUPFAM" id="SSF88946">
    <property type="entry name" value="Sigma2 domain of RNA polymerase sigma factors"/>
    <property type="match status" value="1"/>
</dbReference>
<dbReference type="PROSITE" id="PS00716">
    <property type="entry name" value="SIGMA70_2"/>
    <property type="match status" value="1"/>
</dbReference>
<name>A0A518BTQ2_9BACT</name>
<dbReference type="InterPro" id="IPR050239">
    <property type="entry name" value="Sigma-70_RNA_pol_init_factors"/>
</dbReference>
<keyword evidence="7" id="KW-1185">Reference proteome</keyword>
<dbReference type="OrthoDB" id="9780321at2"/>
<dbReference type="Gene3D" id="1.20.120.1810">
    <property type="match status" value="1"/>
</dbReference>
<dbReference type="InterPro" id="IPR000943">
    <property type="entry name" value="RNA_pol_sigma70"/>
</dbReference>
<dbReference type="InterPro" id="IPR014284">
    <property type="entry name" value="RNA_pol_sigma-70_dom"/>
</dbReference>
<evidence type="ECO:0000313" key="6">
    <source>
        <dbReference type="EMBL" id="QDU70339.1"/>
    </source>
</evidence>
<dbReference type="PRINTS" id="PR00046">
    <property type="entry name" value="SIGMA70FCT"/>
</dbReference>
<keyword evidence="1" id="KW-0805">Transcription regulation</keyword>
<dbReference type="InterPro" id="IPR007627">
    <property type="entry name" value="RNA_pol_sigma70_r2"/>
</dbReference>
<proteinExistence type="predicted"/>
<dbReference type="NCBIfam" id="TIGR02937">
    <property type="entry name" value="sigma70-ECF"/>
    <property type="match status" value="1"/>
</dbReference>
<protein>
    <submittedName>
        <fullName evidence="6">RNA polymerase sigma factor RpoD</fullName>
    </submittedName>
</protein>
<dbReference type="PANTHER" id="PTHR30603:SF60">
    <property type="entry name" value="RNA POLYMERASE SIGMA FACTOR RPOD"/>
    <property type="match status" value="1"/>
</dbReference>
<sequence>MGTTSASLETRTRLTNEWTLPEGLSEEGRERLGELLPEPIDFMASDLFNDDLAIKALLAEAEAIPRASVDWYYHLERDTPVLQMNQASEPQLLTPAQERVIFVAFNYCRFRAEEVRSSIKTRRVGARQAEALLDWDARAMRLREFIAEYNVALVLAMARKFERSRLDFSEMIAEGNLALIRSIEKFDVSRGFKFSTYACRSILKAFSRLGEKTSRYRRLFPVEANPDYERSDHAERKAEEQREDCTEQVARLVDHDASGLTSLEREVVRQRFGLDGANEGQAMTLLQVGQKIGMTKERVRQIQNRALRKLRSSLEETFLDGHVDLSMPFVQPALVNA</sequence>
<dbReference type="InterPro" id="IPR007630">
    <property type="entry name" value="RNA_pol_sigma70_r4"/>
</dbReference>
<dbReference type="Gene3D" id="1.10.10.10">
    <property type="entry name" value="Winged helix-like DNA-binding domain superfamily/Winged helix DNA-binding domain"/>
    <property type="match status" value="1"/>
</dbReference>
<dbReference type="InterPro" id="IPR013325">
    <property type="entry name" value="RNA_pol_sigma_r2"/>
</dbReference>
<feature type="domain" description="RNA polymerase sigma-70" evidence="5">
    <location>
        <begin position="284"/>
        <end position="310"/>
    </location>
</feature>
<dbReference type="RefSeq" id="WP_145444375.1">
    <property type="nucleotide sequence ID" value="NZ_CP036280.1"/>
</dbReference>
<dbReference type="GO" id="GO:0016987">
    <property type="term" value="F:sigma factor activity"/>
    <property type="evidence" value="ECO:0007669"/>
    <property type="project" value="UniProtKB-KW"/>
</dbReference>
<dbReference type="Pfam" id="PF04545">
    <property type="entry name" value="Sigma70_r4"/>
    <property type="match status" value="1"/>
</dbReference>
<dbReference type="Pfam" id="PF04542">
    <property type="entry name" value="Sigma70_r2"/>
    <property type="match status" value="1"/>
</dbReference>
<accession>A0A518BTQ2</accession>
<dbReference type="EMBL" id="CP036280">
    <property type="protein sequence ID" value="QDU70339.1"/>
    <property type="molecule type" value="Genomic_DNA"/>
</dbReference>
<dbReference type="SUPFAM" id="SSF88659">
    <property type="entry name" value="Sigma3 and sigma4 domains of RNA polymerase sigma factors"/>
    <property type="match status" value="1"/>
</dbReference>
<dbReference type="PANTHER" id="PTHR30603">
    <property type="entry name" value="RNA POLYMERASE SIGMA FACTOR RPO"/>
    <property type="match status" value="1"/>
</dbReference>
<evidence type="ECO:0000313" key="7">
    <source>
        <dbReference type="Proteomes" id="UP000320386"/>
    </source>
</evidence>
<dbReference type="InterPro" id="IPR036388">
    <property type="entry name" value="WH-like_DNA-bd_sf"/>
</dbReference>
<keyword evidence="3" id="KW-0238">DNA-binding</keyword>
<evidence type="ECO:0000259" key="5">
    <source>
        <dbReference type="PROSITE" id="PS00716"/>
    </source>
</evidence>
<evidence type="ECO:0000256" key="2">
    <source>
        <dbReference type="ARBA" id="ARBA00023082"/>
    </source>
</evidence>
<evidence type="ECO:0000256" key="3">
    <source>
        <dbReference type="ARBA" id="ARBA00023125"/>
    </source>
</evidence>
<dbReference type="GO" id="GO:0006352">
    <property type="term" value="P:DNA-templated transcription initiation"/>
    <property type="evidence" value="ECO:0007669"/>
    <property type="project" value="InterPro"/>
</dbReference>
<dbReference type="InterPro" id="IPR013324">
    <property type="entry name" value="RNA_pol_sigma_r3/r4-like"/>
</dbReference>
<gene>
    <name evidence="6" type="primary">rpoD</name>
    <name evidence="6" type="ORF">Pan265_01650</name>
</gene>
<reference evidence="6 7" key="1">
    <citation type="submission" date="2019-02" db="EMBL/GenBank/DDBJ databases">
        <title>Deep-cultivation of Planctomycetes and their phenomic and genomic characterization uncovers novel biology.</title>
        <authorList>
            <person name="Wiegand S."/>
            <person name="Jogler M."/>
            <person name="Boedeker C."/>
            <person name="Pinto D."/>
            <person name="Vollmers J."/>
            <person name="Rivas-Marin E."/>
            <person name="Kohn T."/>
            <person name="Peeters S.H."/>
            <person name="Heuer A."/>
            <person name="Rast P."/>
            <person name="Oberbeckmann S."/>
            <person name="Bunk B."/>
            <person name="Jeske O."/>
            <person name="Meyerdierks A."/>
            <person name="Storesund J.E."/>
            <person name="Kallscheuer N."/>
            <person name="Luecker S."/>
            <person name="Lage O.M."/>
            <person name="Pohl T."/>
            <person name="Merkel B.J."/>
            <person name="Hornburger P."/>
            <person name="Mueller R.-W."/>
            <person name="Bruemmer F."/>
            <person name="Labrenz M."/>
            <person name="Spormann A.M."/>
            <person name="Op den Camp H."/>
            <person name="Overmann J."/>
            <person name="Amann R."/>
            <person name="Jetten M.S.M."/>
            <person name="Mascher T."/>
            <person name="Medema M.H."/>
            <person name="Devos D.P."/>
            <person name="Kaster A.-K."/>
            <person name="Ovreas L."/>
            <person name="Rohde M."/>
            <person name="Galperin M.Y."/>
            <person name="Jogler C."/>
        </authorList>
    </citation>
    <scope>NUCLEOTIDE SEQUENCE [LARGE SCALE GENOMIC DNA]</scope>
    <source>
        <strain evidence="6 7">Pan265</strain>
    </source>
</reference>
<organism evidence="6 7">
    <name type="scientific">Mucisphaera calidilacus</name>
    <dbReference type="NCBI Taxonomy" id="2527982"/>
    <lineage>
        <taxon>Bacteria</taxon>
        <taxon>Pseudomonadati</taxon>
        <taxon>Planctomycetota</taxon>
        <taxon>Phycisphaerae</taxon>
        <taxon>Phycisphaerales</taxon>
        <taxon>Phycisphaeraceae</taxon>
        <taxon>Mucisphaera</taxon>
    </lineage>
</organism>
<evidence type="ECO:0000256" key="1">
    <source>
        <dbReference type="ARBA" id="ARBA00023015"/>
    </source>
</evidence>
<dbReference type="GO" id="GO:0003677">
    <property type="term" value="F:DNA binding"/>
    <property type="evidence" value="ECO:0007669"/>
    <property type="project" value="UniProtKB-KW"/>
</dbReference>
<keyword evidence="2" id="KW-0731">Sigma factor</keyword>
<dbReference type="Proteomes" id="UP000320386">
    <property type="component" value="Chromosome"/>
</dbReference>
<dbReference type="KEGG" id="mcad:Pan265_01650"/>
<keyword evidence="4" id="KW-0804">Transcription</keyword>
<dbReference type="AlphaFoldDB" id="A0A518BTQ2"/>